<evidence type="ECO:0008006" key="4">
    <source>
        <dbReference type="Google" id="ProtNLM"/>
    </source>
</evidence>
<gene>
    <name evidence="2" type="ORF">CANINC_003036</name>
</gene>
<dbReference type="STRING" id="52247.A0A4T0X0T3"/>
<name>A0A4T0X0T3_9ASCO</name>
<dbReference type="OrthoDB" id="3994630at2759"/>
<feature type="region of interest" description="Disordered" evidence="1">
    <location>
        <begin position="84"/>
        <end position="110"/>
    </location>
</feature>
<dbReference type="Proteomes" id="UP000307173">
    <property type="component" value="Unassembled WGS sequence"/>
</dbReference>
<dbReference type="AlphaFoldDB" id="A0A4T0X0T3"/>
<accession>A0A4T0X0T3</accession>
<evidence type="ECO:0000313" key="3">
    <source>
        <dbReference type="Proteomes" id="UP000307173"/>
    </source>
</evidence>
<dbReference type="Gene3D" id="3.30.160.60">
    <property type="entry name" value="Classic Zinc Finger"/>
    <property type="match status" value="1"/>
</dbReference>
<evidence type="ECO:0000313" key="2">
    <source>
        <dbReference type="EMBL" id="TID24564.1"/>
    </source>
</evidence>
<comment type="caution">
    <text evidence="2">The sequence shown here is derived from an EMBL/GenBank/DDBJ whole genome shotgun (WGS) entry which is preliminary data.</text>
</comment>
<keyword evidence="3" id="KW-1185">Reference proteome</keyword>
<evidence type="ECO:0000256" key="1">
    <source>
        <dbReference type="SAM" id="MobiDB-lite"/>
    </source>
</evidence>
<organism evidence="2 3">
    <name type="scientific">Pichia inconspicua</name>
    <dbReference type="NCBI Taxonomy" id="52247"/>
    <lineage>
        <taxon>Eukaryota</taxon>
        <taxon>Fungi</taxon>
        <taxon>Dikarya</taxon>
        <taxon>Ascomycota</taxon>
        <taxon>Saccharomycotina</taxon>
        <taxon>Pichiomycetes</taxon>
        <taxon>Pichiales</taxon>
        <taxon>Pichiaceae</taxon>
        <taxon>Pichia</taxon>
    </lineage>
</organism>
<dbReference type="EMBL" id="SELW01000507">
    <property type="protein sequence ID" value="TID24564.1"/>
    <property type="molecule type" value="Genomic_DNA"/>
</dbReference>
<protein>
    <recommendedName>
        <fullName evidence="4">C2H2-type domain-containing protein</fullName>
    </recommendedName>
</protein>
<sequence>MYPLYALYPQQSHLTRFPLVKTPIITNSTAPNSKPFLLYKGPLPPGREEAFKIYPLQINSTTISRCSSISSTNSQFTPASAFASSSSSSYSSSDDCSRTNSSTSLSSDNDSNYNGNSVYRCTHPNCRYKGTFLSKDYLRRHVREQHRRAREHVCRGHLSNGTTWGCNKKFSRPYQLVNHWKGQRSLRRCGVPEEELRKAGAL</sequence>
<reference evidence="2 3" key="1">
    <citation type="journal article" date="2019" name="Front. Genet.">
        <title>Whole-Genome Sequencing of the Opportunistic Yeast Pathogen Candida inconspicua Uncovers Its Hybrid Origin.</title>
        <authorList>
            <person name="Mixao V."/>
            <person name="Hansen A.P."/>
            <person name="Saus E."/>
            <person name="Boekhout T."/>
            <person name="Lass-Florl C."/>
            <person name="Gabaldon T."/>
        </authorList>
    </citation>
    <scope>NUCLEOTIDE SEQUENCE [LARGE SCALE GENOMIC DNA]</scope>
    <source>
        <strain evidence="2 3">CBS 180</strain>
    </source>
</reference>
<proteinExistence type="predicted"/>